<evidence type="ECO:0000256" key="9">
    <source>
        <dbReference type="PROSITE-ProRule" id="PRU01240"/>
    </source>
</evidence>
<keyword evidence="6 9" id="KW-0378">Hydrolase</keyword>
<dbReference type="PROSITE" id="PS00137">
    <property type="entry name" value="SUBTILASE_HIS"/>
    <property type="match status" value="1"/>
</dbReference>
<dbReference type="GO" id="GO:0006508">
    <property type="term" value="P:proteolysis"/>
    <property type="evidence" value="ECO:0007669"/>
    <property type="project" value="UniProtKB-KW"/>
</dbReference>
<dbReference type="InterPro" id="IPR050131">
    <property type="entry name" value="Peptidase_S8_subtilisin-like"/>
</dbReference>
<dbReference type="GO" id="GO:0004252">
    <property type="term" value="F:serine-type endopeptidase activity"/>
    <property type="evidence" value="ECO:0007669"/>
    <property type="project" value="UniProtKB-UniRule"/>
</dbReference>
<feature type="signal peptide" evidence="11">
    <location>
        <begin position="1"/>
        <end position="24"/>
    </location>
</feature>
<feature type="domain" description="PA" evidence="13">
    <location>
        <begin position="369"/>
        <end position="461"/>
    </location>
</feature>
<dbReference type="InterPro" id="IPR046450">
    <property type="entry name" value="PA_dom_sf"/>
</dbReference>
<proteinExistence type="inferred from homology"/>
<comment type="similarity">
    <text evidence="1 9 10">Belongs to the peptidase S8 family.</text>
</comment>
<dbReference type="PROSITE" id="PS00138">
    <property type="entry name" value="SUBTILASE_SER"/>
    <property type="match status" value="1"/>
</dbReference>
<dbReference type="GO" id="GO:0016020">
    <property type="term" value="C:membrane"/>
    <property type="evidence" value="ECO:0007669"/>
    <property type="project" value="InterPro"/>
</dbReference>
<dbReference type="AlphaFoldDB" id="A0A194UX37"/>
<dbReference type="InterPro" id="IPR000209">
    <property type="entry name" value="Peptidase_S8/S53_dom"/>
</dbReference>
<keyword evidence="7 9" id="KW-0720">Serine protease</keyword>
<dbReference type="Pfam" id="PF00082">
    <property type="entry name" value="Peptidase_S8"/>
    <property type="match status" value="1"/>
</dbReference>
<evidence type="ECO:0000259" key="12">
    <source>
        <dbReference type="Pfam" id="PF00082"/>
    </source>
</evidence>
<dbReference type="InterPro" id="IPR036852">
    <property type="entry name" value="Peptidase_S8/S53_dom_sf"/>
</dbReference>
<feature type="active site" description="Charge relay system" evidence="8 9">
    <location>
        <position position="164"/>
    </location>
</feature>
<evidence type="ECO:0000256" key="1">
    <source>
        <dbReference type="ARBA" id="ARBA00011073"/>
    </source>
</evidence>
<dbReference type="InterPro" id="IPR003137">
    <property type="entry name" value="PA_domain"/>
</dbReference>
<dbReference type="Gene3D" id="3.40.50.200">
    <property type="entry name" value="Peptidase S8/S53 domain"/>
    <property type="match status" value="1"/>
</dbReference>
<keyword evidence="16" id="KW-1185">Reference proteome</keyword>
<keyword evidence="3" id="KW-0964">Secreted</keyword>
<dbReference type="CDD" id="cd07489">
    <property type="entry name" value="Peptidases_S8_5"/>
    <property type="match status" value="1"/>
</dbReference>
<feature type="domain" description="Peptidase S8/S53" evidence="12">
    <location>
        <begin position="155"/>
        <end position="576"/>
    </location>
</feature>
<organism evidence="15 16">
    <name type="scientific">Cytospora mali</name>
    <name type="common">Apple Valsa canker fungus</name>
    <name type="synonym">Valsa mali</name>
    <dbReference type="NCBI Taxonomy" id="578113"/>
    <lineage>
        <taxon>Eukaryota</taxon>
        <taxon>Fungi</taxon>
        <taxon>Dikarya</taxon>
        <taxon>Ascomycota</taxon>
        <taxon>Pezizomycotina</taxon>
        <taxon>Sordariomycetes</taxon>
        <taxon>Sordariomycetidae</taxon>
        <taxon>Diaporthales</taxon>
        <taxon>Cytosporaceae</taxon>
        <taxon>Cytospora</taxon>
    </lineage>
</organism>
<dbReference type="OrthoDB" id="10256524at2759"/>
<dbReference type="CDD" id="cd02124">
    <property type="entry name" value="PA_PoS1_like"/>
    <property type="match status" value="1"/>
</dbReference>
<evidence type="ECO:0000256" key="3">
    <source>
        <dbReference type="ARBA" id="ARBA00022525"/>
    </source>
</evidence>
<accession>A0A194UX37</accession>
<sequence length="905" mass="95976">MGTMAMAMVKFIVSLLGIIGLARAKPGPGLTIPGAFIMEFEEGVDIDSHLSSVQHMASTRMKLDHKLFKGASIRFHDVDKAQDQAGLLASTPHVKQIWPVQILNMPEHTVHWNAGEDATTMESHDVRKPRQVPADTFSPHVMTQVNRLRDAGFMGEGIKVAVIDTGVDYRHPALGGCFGPGCLVSFGYDFVGNAYNGTDTPVPDPDPLDCDGHGTHVAGIIAAQTNNPFGIIGAATGVTLGAYRVFGCDGSTSNDVLIAAFNMAYENGADIITASIGDLSGWSEDPSSVAVSRIVENGVPCTLSAGNRGHQGFFSTSSAANGKRATSVASIENIVIPNLLSNALYTVQGGPEIPFAFEPGQPDAWENVTLPLWAVSFNTTDPENACAALPDDTPDLSAFIVLVRRGTCTFQEKLENVVAKGAKYVVVYNNQPTDMVVEVSVNNLSGLEATAMVTAYQGATWIDSLSAGQNVTVTMTDPQTSSKVLVSPLNNLTGGYAAVGTSWGPTYEVDLKPQLAAPGGNILSTYPTHLGSYAVLSGTSMATPLVAAIYALLMTIRGTKDPRILENLLSSTSNPKFFNNGSNTYPILAPVVQQGSGIVQAHDAAYATSLLSVSSLSFNDTDNIEPVQNFTISNTGNQSVMYAVSNMGAATGYTLPSNGSIFPAKFPNFGLLDDYATMEFSNGGSITIPAGEHKVVSVRLTPPAGLDARRLPVYSGYIAINGSDGSSLSLPYLGVAGSLHSAKILDPSGTYMINSQAADRPFMLPPPGRSNDTQYSGNATVIPKFLVRIAFGSALIRVDAVPVNISLGTNVTESLGLKTLGDVFTTPLTYQPRGDVDINWYGQLANGNYAPAGTYRLVIRALKIFGDRENADDYETIEMPEFTIQYVDSASTSAKLRRRKMGWTA</sequence>
<evidence type="ECO:0000256" key="7">
    <source>
        <dbReference type="ARBA" id="ARBA00022825"/>
    </source>
</evidence>
<dbReference type="STRING" id="694573.A0A194UX37"/>
<evidence type="ECO:0000256" key="8">
    <source>
        <dbReference type="PIRSR" id="PIRSR615500-1"/>
    </source>
</evidence>
<keyword evidence="2" id="KW-0134">Cell wall</keyword>
<dbReference type="Pfam" id="PF02225">
    <property type="entry name" value="PA"/>
    <property type="match status" value="1"/>
</dbReference>
<dbReference type="PROSITE" id="PS51892">
    <property type="entry name" value="SUBTILASE"/>
    <property type="match status" value="1"/>
</dbReference>
<dbReference type="InterPro" id="IPR015500">
    <property type="entry name" value="Peptidase_S8_subtilisin-rel"/>
</dbReference>
<dbReference type="SUPFAM" id="SSF52025">
    <property type="entry name" value="PA domain"/>
    <property type="match status" value="1"/>
</dbReference>
<dbReference type="Pfam" id="PF06280">
    <property type="entry name" value="fn3_5"/>
    <property type="match status" value="1"/>
</dbReference>
<evidence type="ECO:0000313" key="15">
    <source>
        <dbReference type="EMBL" id="KUI56255.1"/>
    </source>
</evidence>
<evidence type="ECO:0000256" key="11">
    <source>
        <dbReference type="SAM" id="SignalP"/>
    </source>
</evidence>
<dbReference type="PANTHER" id="PTHR43806">
    <property type="entry name" value="PEPTIDASE S8"/>
    <property type="match status" value="1"/>
</dbReference>
<feature type="chain" id="PRO_5008265931" evidence="11">
    <location>
        <begin position="25"/>
        <end position="905"/>
    </location>
</feature>
<dbReference type="PRINTS" id="PR00723">
    <property type="entry name" value="SUBTILISIN"/>
</dbReference>
<evidence type="ECO:0000256" key="10">
    <source>
        <dbReference type="RuleBase" id="RU003355"/>
    </source>
</evidence>
<protein>
    <submittedName>
        <fullName evidence="15">Minor extracellular protease vpr</fullName>
    </submittedName>
</protein>
<name>A0A194UX37_CYTMA</name>
<evidence type="ECO:0000259" key="14">
    <source>
        <dbReference type="Pfam" id="PF06280"/>
    </source>
</evidence>
<evidence type="ECO:0000313" key="16">
    <source>
        <dbReference type="Proteomes" id="UP000078576"/>
    </source>
</evidence>
<gene>
    <name evidence="15" type="ORF">VP1G_03609</name>
</gene>
<evidence type="ECO:0000256" key="4">
    <source>
        <dbReference type="ARBA" id="ARBA00022670"/>
    </source>
</evidence>
<evidence type="ECO:0000256" key="6">
    <source>
        <dbReference type="ARBA" id="ARBA00022801"/>
    </source>
</evidence>
<dbReference type="InterPro" id="IPR034187">
    <property type="entry name" value="Peptidases_S8_5"/>
</dbReference>
<dbReference type="SUPFAM" id="SSF52743">
    <property type="entry name" value="Subtilisin-like"/>
    <property type="match status" value="1"/>
</dbReference>
<keyword evidence="4 9" id="KW-0645">Protease</keyword>
<dbReference type="InterPro" id="IPR023828">
    <property type="entry name" value="Peptidase_S8_Ser-AS"/>
</dbReference>
<dbReference type="Proteomes" id="UP000078576">
    <property type="component" value="Unassembled WGS sequence"/>
</dbReference>
<dbReference type="InterPro" id="IPR010435">
    <property type="entry name" value="C5a/SBT2-like_Fn3"/>
</dbReference>
<dbReference type="Gene3D" id="3.50.30.30">
    <property type="match status" value="1"/>
</dbReference>
<dbReference type="PANTHER" id="PTHR43806:SF66">
    <property type="entry name" value="SERIN ENDOPEPTIDASE"/>
    <property type="match status" value="1"/>
</dbReference>
<dbReference type="EMBL" id="KN714687">
    <property type="protein sequence ID" value="KUI56255.1"/>
    <property type="molecule type" value="Genomic_DNA"/>
</dbReference>
<evidence type="ECO:0000256" key="5">
    <source>
        <dbReference type="ARBA" id="ARBA00022729"/>
    </source>
</evidence>
<dbReference type="InterPro" id="IPR023827">
    <property type="entry name" value="Peptidase_S8_Asp-AS"/>
</dbReference>
<feature type="domain" description="C5a peptidase/Subtilisin-like protease SBT2-like Fn3-like" evidence="14">
    <location>
        <begin position="617"/>
        <end position="733"/>
    </location>
</feature>
<dbReference type="PROSITE" id="PS00136">
    <property type="entry name" value="SUBTILASE_ASP"/>
    <property type="match status" value="1"/>
</dbReference>
<reference evidence="16" key="1">
    <citation type="submission" date="2014-12" db="EMBL/GenBank/DDBJ databases">
        <title>Genome Sequence of Valsa Canker Pathogens Uncovers a Specific Adaption of Colonization on Woody Bark.</title>
        <authorList>
            <person name="Yin Z."/>
            <person name="Liu H."/>
            <person name="Gao X."/>
            <person name="Li Z."/>
            <person name="Song N."/>
            <person name="Ke X."/>
            <person name="Dai Q."/>
            <person name="Wu Y."/>
            <person name="Sun Y."/>
            <person name="Xu J.-R."/>
            <person name="Kang Z.K."/>
            <person name="Wang L."/>
            <person name="Huang L."/>
        </authorList>
    </citation>
    <scope>NUCLEOTIDE SEQUENCE [LARGE SCALE GENOMIC DNA]</scope>
    <source>
        <strain evidence="16">SXYL134</strain>
    </source>
</reference>
<feature type="active site" description="Charge relay system" evidence="8 9">
    <location>
        <position position="540"/>
    </location>
</feature>
<keyword evidence="5 11" id="KW-0732">Signal</keyword>
<feature type="active site" description="Charge relay system" evidence="8 9">
    <location>
        <position position="213"/>
    </location>
</feature>
<evidence type="ECO:0000259" key="13">
    <source>
        <dbReference type="Pfam" id="PF02225"/>
    </source>
</evidence>
<dbReference type="InterPro" id="IPR022398">
    <property type="entry name" value="Peptidase_S8_His-AS"/>
</dbReference>
<evidence type="ECO:0000256" key="2">
    <source>
        <dbReference type="ARBA" id="ARBA00022512"/>
    </source>
</evidence>